<evidence type="ECO:0000256" key="2">
    <source>
        <dbReference type="SAM" id="Phobius"/>
    </source>
</evidence>
<dbReference type="PANTHER" id="PTHR43685:SF14">
    <property type="entry name" value="GLYCOSYLTRANSFERASE 2-LIKE DOMAIN-CONTAINING PROTEIN"/>
    <property type="match status" value="1"/>
</dbReference>
<dbReference type="InterPro" id="IPR001173">
    <property type="entry name" value="Glyco_trans_2-like"/>
</dbReference>
<feature type="region of interest" description="Disordered" evidence="1">
    <location>
        <begin position="1"/>
        <end position="22"/>
    </location>
</feature>
<dbReference type="InterPro" id="IPR050834">
    <property type="entry name" value="Glycosyltransf_2"/>
</dbReference>
<feature type="transmembrane region" description="Helical" evidence="2">
    <location>
        <begin position="290"/>
        <end position="312"/>
    </location>
</feature>
<organism evidence="4">
    <name type="scientific">freshwater metagenome</name>
    <dbReference type="NCBI Taxonomy" id="449393"/>
    <lineage>
        <taxon>unclassified sequences</taxon>
        <taxon>metagenomes</taxon>
        <taxon>ecological metagenomes</taxon>
    </lineage>
</organism>
<evidence type="ECO:0000259" key="3">
    <source>
        <dbReference type="Pfam" id="PF00535"/>
    </source>
</evidence>
<gene>
    <name evidence="4" type="ORF">UFOPK2809_01325</name>
</gene>
<keyword evidence="2" id="KW-1133">Transmembrane helix</keyword>
<name>A0A6J6UGY2_9ZZZZ</name>
<dbReference type="Pfam" id="PF00535">
    <property type="entry name" value="Glycos_transf_2"/>
    <property type="match status" value="1"/>
</dbReference>
<evidence type="ECO:0000256" key="1">
    <source>
        <dbReference type="SAM" id="MobiDB-lite"/>
    </source>
</evidence>
<sequence>MARATSAPNLRDGAVSTNSSHQPSVSVIMPVINEERHLQHAIDQILSQNYSGPLEVIVAVGPSRDRTAAVAADIAAREHRVRIVENPSGKTPAGLNAAIAAAIGEVIVRVDGHAMIPNNYVSVAVDTLQNSGADNVGGIMNAEGTTEFEHAVARAMTSRFGVGGAAFHVGGAAGPALTVYLGCFRREALERVGGYDATMERAQDWEMNLRIRQTGGTVWFTPDLKVTYRPRPSLGALARQYHDYGRWRREVASRHPDTISLRYLAAPVAVMGVMLGSAIGILGLFLGITWVAAIGFAAPIGYLLLDLVASGFSAAARPRLSPRAALMLPAIYATMHACWGWGFLRGGARPS</sequence>
<dbReference type="AlphaFoldDB" id="A0A6J6UGY2"/>
<accession>A0A6J6UGY2</accession>
<feature type="transmembrane region" description="Helical" evidence="2">
    <location>
        <begin position="324"/>
        <end position="344"/>
    </location>
</feature>
<protein>
    <submittedName>
        <fullName evidence="4">Unannotated protein</fullName>
    </submittedName>
</protein>
<feature type="domain" description="Glycosyltransferase 2-like" evidence="3">
    <location>
        <begin position="26"/>
        <end position="190"/>
    </location>
</feature>
<feature type="transmembrane region" description="Helical" evidence="2">
    <location>
        <begin position="263"/>
        <end position="284"/>
    </location>
</feature>
<keyword evidence="2" id="KW-0472">Membrane</keyword>
<proteinExistence type="predicted"/>
<dbReference type="SUPFAM" id="SSF53448">
    <property type="entry name" value="Nucleotide-diphospho-sugar transferases"/>
    <property type="match status" value="1"/>
</dbReference>
<keyword evidence="2" id="KW-0812">Transmembrane</keyword>
<dbReference type="InterPro" id="IPR029044">
    <property type="entry name" value="Nucleotide-diphossugar_trans"/>
</dbReference>
<evidence type="ECO:0000313" key="4">
    <source>
        <dbReference type="EMBL" id="CAB4759191.1"/>
    </source>
</evidence>
<reference evidence="4" key="1">
    <citation type="submission" date="2020-05" db="EMBL/GenBank/DDBJ databases">
        <authorList>
            <person name="Chiriac C."/>
            <person name="Salcher M."/>
            <person name="Ghai R."/>
            <person name="Kavagutti S V."/>
        </authorList>
    </citation>
    <scope>NUCLEOTIDE SEQUENCE</scope>
</reference>
<dbReference type="CDD" id="cd02525">
    <property type="entry name" value="Succinoglycan_BP_ExoA"/>
    <property type="match status" value="1"/>
</dbReference>
<dbReference type="Gene3D" id="3.90.550.10">
    <property type="entry name" value="Spore Coat Polysaccharide Biosynthesis Protein SpsA, Chain A"/>
    <property type="match status" value="1"/>
</dbReference>
<dbReference type="EMBL" id="CAEZZA010000221">
    <property type="protein sequence ID" value="CAB4759191.1"/>
    <property type="molecule type" value="Genomic_DNA"/>
</dbReference>
<dbReference type="PANTHER" id="PTHR43685">
    <property type="entry name" value="GLYCOSYLTRANSFERASE"/>
    <property type="match status" value="1"/>
</dbReference>